<comment type="caution">
    <text evidence="14">The sequence shown here is derived from an EMBL/GenBank/DDBJ whole genome shotgun (WGS) entry which is preliminary data.</text>
</comment>
<dbReference type="CDD" id="cd07958">
    <property type="entry name" value="Anticodon_Ia_Leu_BEm"/>
    <property type="match status" value="1"/>
</dbReference>
<dbReference type="EC" id="6.1.1.4" evidence="9"/>
<evidence type="ECO:0000256" key="3">
    <source>
        <dbReference type="ARBA" id="ARBA00022598"/>
    </source>
</evidence>
<dbReference type="EMBL" id="PFEF01000003">
    <property type="protein sequence ID" value="PJE64753.1"/>
    <property type="molecule type" value="Genomic_DNA"/>
</dbReference>
<evidence type="ECO:0000259" key="13">
    <source>
        <dbReference type="Pfam" id="PF13603"/>
    </source>
</evidence>
<dbReference type="NCBIfam" id="TIGR00396">
    <property type="entry name" value="leuS_bact"/>
    <property type="match status" value="1"/>
</dbReference>
<dbReference type="InterPro" id="IPR009008">
    <property type="entry name" value="Val/Leu/Ile-tRNA-synth_edit"/>
</dbReference>
<dbReference type="SUPFAM" id="SSF52374">
    <property type="entry name" value="Nucleotidylyl transferase"/>
    <property type="match status" value="1"/>
</dbReference>
<feature type="short sequence motif" description="'KMSKS' region" evidence="9">
    <location>
        <begin position="625"/>
        <end position="629"/>
    </location>
</feature>
<comment type="caution">
    <text evidence="9">Lacks conserved residue(s) required for the propagation of feature annotation.</text>
</comment>
<evidence type="ECO:0000313" key="14">
    <source>
        <dbReference type="EMBL" id="PJE64753.1"/>
    </source>
</evidence>
<evidence type="ECO:0000256" key="10">
    <source>
        <dbReference type="RuleBase" id="RU363035"/>
    </source>
</evidence>
<protein>
    <recommendedName>
        <fullName evidence="9">Leucine--tRNA ligase</fullName>
        <ecNumber evidence="9">6.1.1.4</ecNumber>
    </recommendedName>
    <alternativeName>
        <fullName evidence="9">Leucyl-tRNA synthetase</fullName>
        <shortName evidence="9">LeuRS</shortName>
    </alternativeName>
</protein>
<dbReference type="InterPro" id="IPR002302">
    <property type="entry name" value="Leu-tRNA-ligase"/>
</dbReference>
<dbReference type="GO" id="GO:0002161">
    <property type="term" value="F:aminoacyl-tRNA deacylase activity"/>
    <property type="evidence" value="ECO:0007669"/>
    <property type="project" value="InterPro"/>
</dbReference>
<evidence type="ECO:0000256" key="4">
    <source>
        <dbReference type="ARBA" id="ARBA00022741"/>
    </source>
</evidence>
<dbReference type="AlphaFoldDB" id="A0A2M8KXY7"/>
<keyword evidence="7 9" id="KW-0030">Aminoacyl-tRNA synthetase</keyword>
<dbReference type="InterPro" id="IPR013155">
    <property type="entry name" value="M/V/L/I-tRNA-synth_anticd-bd"/>
</dbReference>
<organism evidence="14 15">
    <name type="scientific">Candidatus Ryanbacteria bacterium CG10_big_fil_rev_8_21_14_0_10_43_42</name>
    <dbReference type="NCBI Taxonomy" id="1974864"/>
    <lineage>
        <taxon>Bacteria</taxon>
        <taxon>Candidatus Ryaniibacteriota</taxon>
    </lineage>
</organism>
<evidence type="ECO:0000256" key="6">
    <source>
        <dbReference type="ARBA" id="ARBA00022917"/>
    </source>
</evidence>
<proteinExistence type="inferred from homology"/>
<dbReference type="InterPro" id="IPR001412">
    <property type="entry name" value="aa-tRNA-synth_I_CS"/>
</dbReference>
<keyword evidence="6 9" id="KW-0648">Protein biosynthesis</keyword>
<comment type="subcellular location">
    <subcellularLocation>
        <location evidence="9">Cytoplasm</location>
    </subcellularLocation>
</comment>
<feature type="domain" description="Aminoacyl-tRNA synthetase class Ia" evidence="11">
    <location>
        <begin position="34"/>
        <end position="240"/>
    </location>
</feature>
<dbReference type="Pfam" id="PF08264">
    <property type="entry name" value="Anticodon_1"/>
    <property type="match status" value="1"/>
</dbReference>
<keyword evidence="5 9" id="KW-0067">ATP-binding</keyword>
<dbReference type="InterPro" id="IPR025709">
    <property type="entry name" value="Leu_tRNA-synth_edit"/>
</dbReference>
<accession>A0A2M8KXY7</accession>
<dbReference type="InterPro" id="IPR009080">
    <property type="entry name" value="tRNAsynth_Ia_anticodon-bd"/>
</dbReference>
<dbReference type="InterPro" id="IPR014729">
    <property type="entry name" value="Rossmann-like_a/b/a_fold"/>
</dbReference>
<dbReference type="PANTHER" id="PTHR43740">
    <property type="entry name" value="LEUCYL-TRNA SYNTHETASE"/>
    <property type="match status" value="1"/>
</dbReference>
<dbReference type="FunFam" id="1.10.730.10:FF:000002">
    <property type="entry name" value="Leucine--tRNA ligase"/>
    <property type="match status" value="1"/>
</dbReference>
<dbReference type="PRINTS" id="PR00985">
    <property type="entry name" value="TRNASYNTHLEU"/>
</dbReference>
<evidence type="ECO:0000256" key="8">
    <source>
        <dbReference type="ARBA" id="ARBA00047469"/>
    </source>
</evidence>
<dbReference type="GO" id="GO:0004823">
    <property type="term" value="F:leucine-tRNA ligase activity"/>
    <property type="evidence" value="ECO:0007669"/>
    <property type="project" value="UniProtKB-UniRule"/>
</dbReference>
<gene>
    <name evidence="9" type="primary">leuS</name>
    <name evidence="14" type="ORF">COU90_00590</name>
</gene>
<evidence type="ECO:0000256" key="1">
    <source>
        <dbReference type="ARBA" id="ARBA00005594"/>
    </source>
</evidence>
<comment type="similarity">
    <text evidence="1 9 10">Belongs to the class-I aminoacyl-tRNA synthetase family.</text>
</comment>
<reference evidence="15" key="1">
    <citation type="submission" date="2017-09" db="EMBL/GenBank/DDBJ databases">
        <title>Depth-based differentiation of microbial function through sediment-hosted aquifers and enrichment of novel symbionts in the deep terrestrial subsurface.</title>
        <authorList>
            <person name="Probst A.J."/>
            <person name="Ladd B."/>
            <person name="Jarett J.K."/>
            <person name="Geller-Mcgrath D.E."/>
            <person name="Sieber C.M.K."/>
            <person name="Emerson J.B."/>
            <person name="Anantharaman K."/>
            <person name="Thomas B.C."/>
            <person name="Malmstrom R."/>
            <person name="Stieglmeier M."/>
            <person name="Klingl A."/>
            <person name="Woyke T."/>
            <person name="Ryan C.M."/>
            <person name="Banfield J.F."/>
        </authorList>
    </citation>
    <scope>NUCLEOTIDE SEQUENCE [LARGE SCALE GENOMIC DNA]</scope>
</reference>
<evidence type="ECO:0000256" key="2">
    <source>
        <dbReference type="ARBA" id="ARBA00022490"/>
    </source>
</evidence>
<evidence type="ECO:0000313" key="15">
    <source>
        <dbReference type="Proteomes" id="UP000229098"/>
    </source>
</evidence>
<feature type="binding site" evidence="9">
    <location>
        <position position="628"/>
    </location>
    <ligand>
        <name>ATP</name>
        <dbReference type="ChEBI" id="CHEBI:30616"/>
    </ligand>
</feature>
<dbReference type="Gene3D" id="3.40.50.620">
    <property type="entry name" value="HUPs"/>
    <property type="match status" value="2"/>
</dbReference>
<keyword evidence="3 9" id="KW-0436">Ligase</keyword>
<dbReference type="Proteomes" id="UP000229098">
    <property type="component" value="Unassembled WGS sequence"/>
</dbReference>
<evidence type="ECO:0000256" key="7">
    <source>
        <dbReference type="ARBA" id="ARBA00023146"/>
    </source>
</evidence>
<evidence type="ECO:0000256" key="9">
    <source>
        <dbReference type="HAMAP-Rule" id="MF_00049"/>
    </source>
</evidence>
<dbReference type="Pfam" id="PF00133">
    <property type="entry name" value="tRNA-synt_1"/>
    <property type="match status" value="2"/>
</dbReference>
<feature type="domain" description="Methionyl/Valyl/Leucyl/Isoleucyl-tRNA synthetase anticodon-binding" evidence="12">
    <location>
        <begin position="696"/>
        <end position="807"/>
    </location>
</feature>
<dbReference type="GO" id="GO:0005829">
    <property type="term" value="C:cytosol"/>
    <property type="evidence" value="ECO:0007669"/>
    <property type="project" value="TreeGrafter"/>
</dbReference>
<sequence length="845" mass="96647">MSKKSVKSLPKKTLKKRSSVKRVVAYNHARTEKKWQKKWASSGIYEPNLKTAKNPFYNLMMFPYPSAEGLHVGNMYAFTGADVYGRFKRMQGYDVFEPIGLDGFGIHSENYALKVGTHPITQAKISEKRFYKQLEMIGNGFAWKERLETYDPDYYRWTQWLFTVMFKKGLAYRKKAVVNWCPSCKTVLADEQVIAGECERCDTIVIKKELEQWFFKITKYAERLLSGIDTIDWSEKVKIAQKNWIGKSEGALIQFPISHSQLSIEVYTTRADTIFGATFLVIGPEHPLLMNNELDINNEEEVKEYIKVAKKKSEEDRMRDKVEKTGVELEGVRAINPATKEPIPVWVADYVLGHVGTGAIMAVPAHDTRDFAFAKKYWLNIVPVVEPDAHADTADDMAVRLRKSIVDDDEAYVGHGRLVNSGPYDGMDSLEARTKIIKAVEGKKKITYRLRDWLISRQRYWGPPIPMIFCVSCKEKGAGERKDMPGWYTVPNNDLPVMLPNIKNFRPTGNDTSPLASVKSFYEVVCPKCKKMARRETDVSDTFLDSAWYYMRYPSQTEKKRPWHEGITKKWFPVDMYIGGAEHAVLHLLYVRFFAMALYDGGMITFEEPFQKFRAHGLLIKGGSKMSKSKGNVVNPDDYIKKCGADALRMYLMFLGPFAEGGDFQDTGILGITRFLERIWRLSHNVHSGKKSVFEKDTHAAIKKVTDDIANLRYNTAISACMILLNAFEAGKNNVTASDVKILLKLTAPFAPHMTEELWHMLGEKKSIHVATWPAYDEKYLMEETYNLVVQVNGRVRATIEMPRGSTREEAEILVRQEKRVMGFLDAGTIRKVIFVPDKLINFVL</sequence>
<dbReference type="HAMAP" id="MF_00049_B">
    <property type="entry name" value="Leu_tRNA_synth_B"/>
    <property type="match status" value="1"/>
</dbReference>
<dbReference type="Gene3D" id="3.10.20.590">
    <property type="match status" value="1"/>
</dbReference>
<dbReference type="PANTHER" id="PTHR43740:SF2">
    <property type="entry name" value="LEUCINE--TRNA LIGASE, MITOCHONDRIAL"/>
    <property type="match status" value="1"/>
</dbReference>
<dbReference type="SUPFAM" id="SSF50677">
    <property type="entry name" value="ValRS/IleRS/LeuRS editing domain"/>
    <property type="match status" value="1"/>
</dbReference>
<evidence type="ECO:0000256" key="5">
    <source>
        <dbReference type="ARBA" id="ARBA00022840"/>
    </source>
</evidence>
<comment type="catalytic activity">
    <reaction evidence="8 9">
        <text>tRNA(Leu) + L-leucine + ATP = L-leucyl-tRNA(Leu) + AMP + diphosphate</text>
        <dbReference type="Rhea" id="RHEA:11688"/>
        <dbReference type="Rhea" id="RHEA-COMP:9613"/>
        <dbReference type="Rhea" id="RHEA-COMP:9622"/>
        <dbReference type="ChEBI" id="CHEBI:30616"/>
        <dbReference type="ChEBI" id="CHEBI:33019"/>
        <dbReference type="ChEBI" id="CHEBI:57427"/>
        <dbReference type="ChEBI" id="CHEBI:78442"/>
        <dbReference type="ChEBI" id="CHEBI:78494"/>
        <dbReference type="ChEBI" id="CHEBI:456215"/>
        <dbReference type="EC" id="6.1.1.4"/>
    </reaction>
</comment>
<dbReference type="GO" id="GO:0006429">
    <property type="term" value="P:leucyl-tRNA aminoacylation"/>
    <property type="evidence" value="ECO:0007669"/>
    <property type="project" value="UniProtKB-UniRule"/>
</dbReference>
<keyword evidence="2 9" id="KW-0963">Cytoplasm</keyword>
<dbReference type="SUPFAM" id="SSF47323">
    <property type="entry name" value="Anticodon-binding domain of a subclass of class I aminoacyl-tRNA synthetases"/>
    <property type="match status" value="1"/>
</dbReference>
<dbReference type="InterPro" id="IPR002300">
    <property type="entry name" value="aa-tRNA-synth_Ia"/>
</dbReference>
<feature type="domain" description="Aminoacyl-tRNA synthetase class Ia" evidence="11">
    <location>
        <begin position="450"/>
        <end position="653"/>
    </location>
</feature>
<evidence type="ECO:0000259" key="11">
    <source>
        <dbReference type="Pfam" id="PF00133"/>
    </source>
</evidence>
<evidence type="ECO:0000259" key="12">
    <source>
        <dbReference type="Pfam" id="PF08264"/>
    </source>
</evidence>
<dbReference type="PROSITE" id="PS00178">
    <property type="entry name" value="AA_TRNA_LIGASE_I"/>
    <property type="match status" value="1"/>
</dbReference>
<dbReference type="Gene3D" id="1.10.730.10">
    <property type="entry name" value="Isoleucyl-tRNA Synthetase, Domain 1"/>
    <property type="match status" value="1"/>
</dbReference>
<keyword evidence="4 9" id="KW-0547">Nucleotide-binding</keyword>
<dbReference type="GO" id="GO:0005524">
    <property type="term" value="F:ATP binding"/>
    <property type="evidence" value="ECO:0007669"/>
    <property type="project" value="UniProtKB-UniRule"/>
</dbReference>
<feature type="domain" description="Leucyl-tRNA synthetase editing" evidence="13">
    <location>
        <begin position="242"/>
        <end position="440"/>
    </location>
</feature>
<dbReference type="Pfam" id="PF13603">
    <property type="entry name" value="tRNA-synt_1_2"/>
    <property type="match status" value="1"/>
</dbReference>
<name>A0A2M8KXY7_9BACT</name>